<dbReference type="PANTHER" id="PTHR12616">
    <property type="entry name" value="VACUOLAR PROTEIN SORTING VPS41"/>
    <property type="match status" value="1"/>
</dbReference>
<feature type="region of interest" description="Disordered" evidence="4">
    <location>
        <begin position="503"/>
        <end position="550"/>
    </location>
</feature>
<dbReference type="Pfam" id="PF23411">
    <property type="entry name" value="Beta-prop_Vps41"/>
    <property type="match status" value="2"/>
</dbReference>
<evidence type="ECO:0000313" key="6">
    <source>
        <dbReference type="EMBL" id="KAK2747715.1"/>
    </source>
</evidence>
<dbReference type="SMART" id="SM00299">
    <property type="entry name" value="CLH"/>
    <property type="match status" value="1"/>
</dbReference>
<dbReference type="CDD" id="cd16448">
    <property type="entry name" value="RING-H2"/>
    <property type="match status" value="1"/>
</dbReference>
<organism evidence="6 7">
    <name type="scientific">Colletotrichum kahawae</name>
    <name type="common">Coffee berry disease fungus</name>
    <dbReference type="NCBI Taxonomy" id="34407"/>
    <lineage>
        <taxon>Eukaryota</taxon>
        <taxon>Fungi</taxon>
        <taxon>Dikarya</taxon>
        <taxon>Ascomycota</taxon>
        <taxon>Pezizomycotina</taxon>
        <taxon>Sordariomycetes</taxon>
        <taxon>Hypocreomycetidae</taxon>
        <taxon>Glomerellales</taxon>
        <taxon>Glomerellaceae</taxon>
        <taxon>Colletotrichum</taxon>
        <taxon>Colletotrichum gloeosporioides species complex</taxon>
    </lineage>
</organism>
<dbReference type="GO" id="GO:0009267">
    <property type="term" value="P:cellular response to starvation"/>
    <property type="evidence" value="ECO:0007669"/>
    <property type="project" value="TreeGrafter"/>
</dbReference>
<dbReference type="Pfam" id="PF23556">
    <property type="entry name" value="TPR_Vps41"/>
    <property type="match status" value="1"/>
</dbReference>
<dbReference type="EMBL" id="VYYT01000287">
    <property type="protein sequence ID" value="KAK2747715.1"/>
    <property type="molecule type" value="Genomic_DNA"/>
</dbReference>
<feature type="region of interest" description="Disordered" evidence="4">
    <location>
        <begin position="618"/>
        <end position="651"/>
    </location>
</feature>
<protein>
    <submittedName>
        <fullName evidence="6">Vacuolar assembly</fullName>
    </submittedName>
</protein>
<sequence>MTDASPEPAPVEAQTKPVVEDSGSESERDISSPSPEPPSAAQKGKAPDVPEETTTADVAGQKAEKKAEVHGAEDDDDEDEDEDEDDEDDDDDDDDDEEDEEPRLKYARLTPHLAPIYRNGDATSAFLVAGDKMIIGTHNGVIHVIQLPMFQSLRVYKTFSASVTSISISPNPPPLPTARAEAVQRLAQEAAESVARRPSTQQSGSPAASRRPREPTPIPNTPSNNIHVATSSMDGNVCVFSLTDPKDTQLRNFARPVQGVALSPDYKNDRTYLSGGLAGQLILTVGGSPGRSTSTTVGTAAATASGWLGSMGLGANTGKDIILHSGEGTISAIKWSLSGKYVVWLNEHGVKIMRSKLHLDSGDSEDAWKRIGHIDRPQTDEWEAMASAWKGRAEWIDEQAVETDETEIAQTDVVGTPTTESLKPQATSHYKKIERLVVGWGGTIWIIHVHPGSPATGKRGSEKTIGRAEIAKHLRMDCIISGISLYTQNLLLVLAYVLPDDDEDSDDDNQLAKGHKSKPSTTSTSSEPSGGRKRRQNHLPPELRLIDLTSQAEVDKDGLSVSRYESLTSGDYHLGVLPAQNAASAVSASKGALDTIAGIGSDMWNAATNPRALFSSGASIKSKNSGDDASSTQVPSMAAGPRRPAQQTVHPNLIKPGVKVFIHRPFDFILATKRDRGDHLGWLLEHQEYQKAWELLDEHPEIMAAPPENLHELVPTTPDRKSASQDELLDDGSSVMGSVGWAKNPNSSAQKEKRRIGGLWIRELIEAGNWSEAGRVCGKVLGSSERWEKWVWTFAGADKFDEITNYIPSEPMYPPIPRTIYEVILNHYIQADKLRFRELLDRWSTDLFDIKIVTTALDNQLKYRDVREDSIEGGERGRDWKIVVESLARLHEANGRFRESLKCYIKLQDADSAFRLIRDNHLAEAVADDIPSFIGLRVPQNRELMREPDFEAATAEAITLLVDEAQHGLVKPSVVVSQLLEKDLKLYLFFYLRGLYKGEGIEEHSGENRDRILMDSQSLVDEFADLTVQLFAKYDQSLLMSFLRSSTSYTFEKAVQECEKYKYDDELVHLYSKTGQMKRALYLIIDRLKDVKKAIDFAKQQDDPDLWEDLLDYSMDKPSFIRGLLEEVGTAINPIKLVRRIPEGLEIEGLREGLKHIMKEHEIQHSISSGVAKVLRSEVAAAQNELRQGQRKGIKFEVVIQSTQHVDVQVRDVVPAPVSAEEVEENFLQTKTEQPGHTHEAPKPGHCAQCRESFTEYEMETLVGFACGHVFHLSHLLEVLYPGRKLDNDYGLSSEESIRSGYRVGSKVTHARLLKDRIREGCPVCTHRSANVPAYALNATTSPLLLLPPEIRNKIYALLLAHRRIHVLHAPRAHPPKFHCLTLRASANPWAHKRRHVLSRGMTLLAGVCRQLYRETDLIPYRECVWSWGSAAVMERFLVGERRLGWVQRRWMREVCVRGRGGGAWKRCRGVLGGLEVVWFWEGEGWGVEVAERRAGEGEGRPN</sequence>
<dbReference type="GO" id="GO:0034058">
    <property type="term" value="P:endosomal vesicle fusion"/>
    <property type="evidence" value="ECO:0007669"/>
    <property type="project" value="TreeGrafter"/>
</dbReference>
<name>A0AAE0D552_COLKA</name>
<dbReference type="InterPro" id="IPR011990">
    <property type="entry name" value="TPR-like_helical_dom_sf"/>
</dbReference>
<dbReference type="SUPFAM" id="SSF50978">
    <property type="entry name" value="WD40 repeat-like"/>
    <property type="match status" value="1"/>
</dbReference>
<feature type="domain" description="Vps41 beta-propeller" evidence="5">
    <location>
        <begin position="429"/>
        <end position="588"/>
    </location>
</feature>
<gene>
    <name evidence="6" type="ORF">CKAH01_18139</name>
</gene>
<feature type="region of interest" description="Disordered" evidence="4">
    <location>
        <begin position="186"/>
        <end position="229"/>
    </location>
</feature>
<dbReference type="InterPro" id="IPR015943">
    <property type="entry name" value="WD40/YVTN_repeat-like_dom_sf"/>
</dbReference>
<dbReference type="GO" id="GO:0006623">
    <property type="term" value="P:protein targeting to vacuole"/>
    <property type="evidence" value="ECO:0007669"/>
    <property type="project" value="InterPro"/>
</dbReference>
<dbReference type="Gene3D" id="2.130.10.10">
    <property type="entry name" value="YVTN repeat-like/Quinoprotein amine dehydrogenase"/>
    <property type="match status" value="1"/>
</dbReference>
<dbReference type="InterPro" id="IPR036322">
    <property type="entry name" value="WD40_repeat_dom_sf"/>
</dbReference>
<evidence type="ECO:0000313" key="7">
    <source>
        <dbReference type="Proteomes" id="UP001281614"/>
    </source>
</evidence>
<feature type="compositionally biased region" description="Basic and acidic residues" evidence="4">
    <location>
        <begin position="62"/>
        <end position="72"/>
    </location>
</feature>
<feature type="repeat" description="CHCR" evidence="3">
    <location>
        <begin position="963"/>
        <end position="1123"/>
    </location>
</feature>
<dbReference type="GO" id="GO:0030897">
    <property type="term" value="C:HOPS complex"/>
    <property type="evidence" value="ECO:0007669"/>
    <property type="project" value="TreeGrafter"/>
</dbReference>
<dbReference type="PROSITE" id="PS50236">
    <property type="entry name" value="CHCR"/>
    <property type="match status" value="1"/>
</dbReference>
<dbReference type="PANTHER" id="PTHR12616:SF1">
    <property type="entry name" value="VACUOLAR PROTEIN SORTING-ASSOCIATED PROTEIN 41 HOMOLOG"/>
    <property type="match status" value="1"/>
</dbReference>
<feature type="compositionally biased region" description="Low complexity" evidence="4">
    <location>
        <begin position="519"/>
        <end position="529"/>
    </location>
</feature>
<dbReference type="Gene3D" id="1.25.40.10">
    <property type="entry name" value="Tetratricopeptide repeat domain"/>
    <property type="match status" value="1"/>
</dbReference>
<keyword evidence="1" id="KW-0813">Transport</keyword>
<dbReference type="InterPro" id="IPR057780">
    <property type="entry name" value="Beta-prop_Vps41"/>
</dbReference>
<comment type="caution">
    <text evidence="6">The sequence shown here is derived from an EMBL/GenBank/DDBJ whole genome shotgun (WGS) entry which is preliminary data.</text>
</comment>
<evidence type="ECO:0000256" key="3">
    <source>
        <dbReference type="PROSITE-ProRule" id="PRU01006"/>
    </source>
</evidence>
<evidence type="ECO:0000259" key="5">
    <source>
        <dbReference type="Pfam" id="PF23411"/>
    </source>
</evidence>
<accession>A0AAE0D552</accession>
<dbReference type="GO" id="GO:0005770">
    <property type="term" value="C:late endosome"/>
    <property type="evidence" value="ECO:0007669"/>
    <property type="project" value="TreeGrafter"/>
</dbReference>
<feature type="compositionally biased region" description="Polar residues" evidence="4">
    <location>
        <begin position="618"/>
        <end position="635"/>
    </location>
</feature>
<dbReference type="Proteomes" id="UP001281614">
    <property type="component" value="Unassembled WGS sequence"/>
</dbReference>
<feature type="region of interest" description="Disordered" evidence="4">
    <location>
        <begin position="1"/>
        <end position="107"/>
    </location>
</feature>
<keyword evidence="7" id="KW-1185">Reference proteome</keyword>
<proteinExistence type="predicted"/>
<reference evidence="6" key="1">
    <citation type="submission" date="2023-02" db="EMBL/GenBank/DDBJ databases">
        <title>Colletotrichum kahawae CIFC_Que2 genome sequencing and assembly.</title>
        <authorList>
            <person name="Baroncelli R."/>
        </authorList>
    </citation>
    <scope>NUCLEOTIDE SEQUENCE</scope>
    <source>
        <strain evidence="6">CIFC_Que2</strain>
    </source>
</reference>
<evidence type="ECO:0000256" key="1">
    <source>
        <dbReference type="ARBA" id="ARBA00022448"/>
    </source>
</evidence>
<dbReference type="GO" id="GO:0016236">
    <property type="term" value="P:macroautophagy"/>
    <property type="evidence" value="ECO:0007669"/>
    <property type="project" value="TreeGrafter"/>
</dbReference>
<feature type="compositionally biased region" description="Acidic residues" evidence="4">
    <location>
        <begin position="73"/>
        <end position="101"/>
    </location>
</feature>
<evidence type="ECO:0000256" key="2">
    <source>
        <dbReference type="ARBA" id="ARBA00022927"/>
    </source>
</evidence>
<feature type="domain" description="Vps41 beta-propeller" evidence="5">
    <location>
        <begin position="227"/>
        <end position="354"/>
    </location>
</feature>
<dbReference type="InterPro" id="IPR045111">
    <property type="entry name" value="Vps41/Vps8"/>
</dbReference>
<evidence type="ECO:0000256" key="4">
    <source>
        <dbReference type="SAM" id="MobiDB-lite"/>
    </source>
</evidence>
<dbReference type="InterPro" id="IPR000547">
    <property type="entry name" value="Clathrin_H-chain/VPS_repeat"/>
</dbReference>
<keyword evidence="2" id="KW-0653">Protein transport</keyword>